<dbReference type="AlphaFoldDB" id="A0A381IAW2"/>
<accession>A0A381IAW2</accession>
<protein>
    <submittedName>
        <fullName evidence="1">Two-component sensor histidine kinase</fullName>
    </submittedName>
</protein>
<evidence type="ECO:0000313" key="1">
    <source>
        <dbReference type="EMBL" id="SUY24936.1"/>
    </source>
</evidence>
<name>A0A381IAW2_CLODI</name>
<organism evidence="1">
    <name type="scientific">Clostridioides difficile</name>
    <name type="common">Peptoclostridium difficile</name>
    <dbReference type="NCBI Taxonomy" id="1496"/>
    <lineage>
        <taxon>Bacteria</taxon>
        <taxon>Bacillati</taxon>
        <taxon>Bacillota</taxon>
        <taxon>Clostridia</taxon>
        <taxon>Peptostreptococcales</taxon>
        <taxon>Peptostreptococcaceae</taxon>
        <taxon>Clostridioides</taxon>
    </lineage>
</organism>
<gene>
    <name evidence="1" type="ORF">NCTC13307_02541</name>
</gene>
<proteinExistence type="predicted"/>
<keyword evidence="1" id="KW-0418">Kinase</keyword>
<reference evidence="1" key="1">
    <citation type="submission" date="2018-06" db="EMBL/GenBank/DDBJ databases">
        <authorList>
            <consortium name="Pathogen Informatics"/>
            <person name="Doyle S."/>
        </authorList>
    </citation>
    <scope>NUCLEOTIDE SEQUENCE</scope>
    <source>
        <strain evidence="1">NCTC13307</strain>
    </source>
</reference>
<dbReference type="EMBL" id="UFWD01000001">
    <property type="protein sequence ID" value="SUY24936.1"/>
    <property type="molecule type" value="Genomic_DNA"/>
</dbReference>
<keyword evidence="1" id="KW-0808">Transferase</keyword>
<dbReference type="GO" id="GO:0016301">
    <property type="term" value="F:kinase activity"/>
    <property type="evidence" value="ECO:0007669"/>
    <property type="project" value="UniProtKB-KW"/>
</dbReference>
<sequence length="38" mass="4501">MFILAFIICTVVIFIVSTKINQRRYDELNLMLNQNIGR</sequence>